<dbReference type="EMBL" id="JAQSDF010000012">
    <property type="protein sequence ID" value="MDI1230686.1"/>
    <property type="molecule type" value="Genomic_DNA"/>
</dbReference>
<sequence>MLVLFGVGNKPELEVGWSPTHDDLVRAKKILYEGFKTKPDEIGIIELTEADLNLAGNYLLNRYSKSAADLDLKNGELRFVVTITLPANSLGQYLNISFRLGNVKGNGLPVITKFKVGKLLLPAKLAAFVIDTIIQYSSLNDYFILATRPLKTVTIDAEKLSITYYPNKNTLIQARNFLTQTGDNSTLNIYQQKLADIVAKHDPEWRLSLAELLRPLFELAYQRSTMETAMDENRVVISTINDYVNKQEAKKLLSSIEAKPVTGKQYTAFLYKRIDLAQHFIGSAALTALVNKQAAKIAGEEKELSDARSGSGFSFIDLAADKAGIRFGEMATSSPENARKMQKTMSEITGYSDFMPDPRDLPEHMNEVEFKQRFESVNSPVYLEISKQIDDRISAMPIYTAE</sequence>
<evidence type="ECO:0000313" key="1">
    <source>
        <dbReference type="EMBL" id="MDI1230686.1"/>
    </source>
</evidence>
<comment type="caution">
    <text evidence="1">The sequence shown here is derived from an EMBL/GenBank/DDBJ whole genome shotgun (WGS) entry which is preliminary data.</text>
</comment>
<protein>
    <submittedName>
        <fullName evidence="1">Uncharacterized protein</fullName>
    </submittedName>
</protein>
<dbReference type="Proteomes" id="UP001160519">
    <property type="component" value="Unassembled WGS sequence"/>
</dbReference>
<gene>
    <name evidence="1" type="ORF">PSU93_06015</name>
</gene>
<keyword evidence="2" id="KW-1185">Reference proteome</keyword>
<name>A0AA43Q6K9_9GAMM</name>
<accession>A0AA43Q6K9</accession>
<dbReference type="AlphaFoldDB" id="A0AA43Q6K9"/>
<organism evidence="1 2">
    <name type="scientific">Candidatus Methylobacter titanis</name>
    <dbReference type="NCBI Taxonomy" id="3053457"/>
    <lineage>
        <taxon>Bacteria</taxon>
        <taxon>Pseudomonadati</taxon>
        <taxon>Pseudomonadota</taxon>
        <taxon>Gammaproteobacteria</taxon>
        <taxon>Methylococcales</taxon>
        <taxon>Methylococcaceae</taxon>
        <taxon>Methylobacter</taxon>
    </lineage>
</organism>
<proteinExistence type="predicted"/>
<reference evidence="1" key="1">
    <citation type="submission" date="2023-01" db="EMBL/GenBank/DDBJ databases">
        <title>Biogeochemical cycle of methane in antarctic sediments.</title>
        <authorList>
            <person name="Roldan D.M."/>
            <person name="Menes R.J."/>
        </authorList>
    </citation>
    <scope>NUCLEOTIDE SEQUENCE [LARGE SCALE GENOMIC DNA]</scope>
    <source>
        <strain evidence="1">K-2018 MAG008</strain>
    </source>
</reference>
<evidence type="ECO:0000313" key="2">
    <source>
        <dbReference type="Proteomes" id="UP001160519"/>
    </source>
</evidence>